<comment type="caution">
    <text evidence="3">The sequence shown here is derived from an EMBL/GenBank/DDBJ whole genome shotgun (WGS) entry which is preliminary data.</text>
</comment>
<dbReference type="RefSeq" id="WP_045279965.1">
    <property type="nucleotide sequence ID" value="NZ_JYIW01000026.1"/>
</dbReference>
<dbReference type="PATRIC" id="fig|82380.11.peg.2653"/>
<evidence type="ECO:0000256" key="2">
    <source>
        <dbReference type="SAM" id="Phobius"/>
    </source>
</evidence>
<dbReference type="Proteomes" id="UP000033640">
    <property type="component" value="Unassembled WGS sequence"/>
</dbReference>
<keyword evidence="2" id="KW-1133">Transmembrane helix</keyword>
<keyword evidence="2" id="KW-0812">Transmembrane</keyword>
<evidence type="ECO:0008006" key="5">
    <source>
        <dbReference type="Google" id="ProtNLM"/>
    </source>
</evidence>
<organism evidence="3 4">
    <name type="scientific">Microbacterium oxydans</name>
    <dbReference type="NCBI Taxonomy" id="82380"/>
    <lineage>
        <taxon>Bacteria</taxon>
        <taxon>Bacillati</taxon>
        <taxon>Actinomycetota</taxon>
        <taxon>Actinomycetes</taxon>
        <taxon>Micrococcales</taxon>
        <taxon>Microbacteriaceae</taxon>
        <taxon>Microbacterium</taxon>
    </lineage>
</organism>
<gene>
    <name evidence="3" type="ORF">RS83_02615</name>
</gene>
<feature type="compositionally biased region" description="Low complexity" evidence="1">
    <location>
        <begin position="82"/>
        <end position="92"/>
    </location>
</feature>
<name>A0A0F0L7P0_9MICO</name>
<evidence type="ECO:0000313" key="4">
    <source>
        <dbReference type="Proteomes" id="UP000033640"/>
    </source>
</evidence>
<evidence type="ECO:0000256" key="1">
    <source>
        <dbReference type="SAM" id="MobiDB-lite"/>
    </source>
</evidence>
<dbReference type="OrthoDB" id="5071074at2"/>
<proteinExistence type="predicted"/>
<accession>A0A0F0L7P0</accession>
<reference evidence="3 4" key="1">
    <citation type="submission" date="2015-02" db="EMBL/GenBank/DDBJ databases">
        <title>Draft genome sequences of ten Microbacterium spp. with emphasis on heavy metal contaminated environments.</title>
        <authorList>
            <person name="Corretto E."/>
        </authorList>
    </citation>
    <scope>NUCLEOTIDE SEQUENCE [LARGE SCALE GENOMIC DNA]</scope>
    <source>
        <strain evidence="3 4">BEL4b</strain>
    </source>
</reference>
<evidence type="ECO:0000313" key="3">
    <source>
        <dbReference type="EMBL" id="KJL27566.1"/>
    </source>
</evidence>
<dbReference type="AlphaFoldDB" id="A0A0F0L7P0"/>
<sequence>MNVFEEAQKARPEIDGAEENVAAARAMLMAEIRGESVPLSTRARRRPWIIAGSVLAGAAAVTAGVLVVGGLTTPEPSVEAVPTVVPSTAPSPSTDPQPTPQPTAEPLTVTSAFGAAGAAAASFSGLTVAPGQYLRLQVAVNDIVFFEPANGWGEYSADRSNATSAWGVTGSYDVYVPADPYADWRYAGGPSQIGDLYGPDAAQRSQLYQQETAHTSYEPYGQAGGAGAPWSTAGGDSLAAFFDSMPKDPAQLISWIDEHQETPPGSDNSKVGWLLIELLARNAGSSEARAAMYTALSMLDGFELIGVAGDDFTVALTTPTVDISGNPSTVRRTATIDTITGLVEETTVTTGAGSAVVPDAIPDIRRTYVVSVVDAAP</sequence>
<feature type="region of interest" description="Disordered" evidence="1">
    <location>
        <begin position="82"/>
        <end position="104"/>
    </location>
</feature>
<dbReference type="EMBL" id="JYIW01000026">
    <property type="protein sequence ID" value="KJL27566.1"/>
    <property type="molecule type" value="Genomic_DNA"/>
</dbReference>
<feature type="compositionally biased region" description="Pro residues" evidence="1">
    <location>
        <begin position="93"/>
        <end position="103"/>
    </location>
</feature>
<feature type="transmembrane region" description="Helical" evidence="2">
    <location>
        <begin position="48"/>
        <end position="71"/>
    </location>
</feature>
<protein>
    <recommendedName>
        <fullName evidence="5">CU044_5270 family protein</fullName>
    </recommendedName>
</protein>
<keyword evidence="2" id="KW-0472">Membrane</keyword>